<evidence type="ECO:0000313" key="1">
    <source>
        <dbReference type="EMBL" id="MBX46520.1"/>
    </source>
</evidence>
<proteinExistence type="predicted"/>
<name>A0A2P2NVN5_RHIMU</name>
<organism evidence="1">
    <name type="scientific">Rhizophora mucronata</name>
    <name type="common">Asiatic mangrove</name>
    <dbReference type="NCBI Taxonomy" id="61149"/>
    <lineage>
        <taxon>Eukaryota</taxon>
        <taxon>Viridiplantae</taxon>
        <taxon>Streptophyta</taxon>
        <taxon>Embryophyta</taxon>
        <taxon>Tracheophyta</taxon>
        <taxon>Spermatophyta</taxon>
        <taxon>Magnoliopsida</taxon>
        <taxon>eudicotyledons</taxon>
        <taxon>Gunneridae</taxon>
        <taxon>Pentapetalae</taxon>
        <taxon>rosids</taxon>
        <taxon>fabids</taxon>
        <taxon>Malpighiales</taxon>
        <taxon>Rhizophoraceae</taxon>
        <taxon>Rhizophora</taxon>
    </lineage>
</organism>
<dbReference type="AlphaFoldDB" id="A0A2P2NVN5"/>
<accession>A0A2P2NVN5</accession>
<dbReference type="EMBL" id="GGEC01066036">
    <property type="protein sequence ID" value="MBX46520.1"/>
    <property type="molecule type" value="Transcribed_RNA"/>
</dbReference>
<protein>
    <submittedName>
        <fullName evidence="1">Uncharacterized protein</fullName>
    </submittedName>
</protein>
<sequence length="33" mass="4237">MFYITHLRTSLFYMFSLYWHFHYQINGNQPSHR</sequence>
<reference evidence="1" key="1">
    <citation type="submission" date="2018-02" db="EMBL/GenBank/DDBJ databases">
        <title>Rhizophora mucronata_Transcriptome.</title>
        <authorList>
            <person name="Meera S.P."/>
            <person name="Sreeshan A."/>
            <person name="Augustine A."/>
        </authorList>
    </citation>
    <scope>NUCLEOTIDE SEQUENCE</scope>
    <source>
        <tissue evidence="1">Leaf</tissue>
    </source>
</reference>